<gene>
    <name evidence="2" type="ORF">PTIM40_140</name>
</gene>
<proteinExistence type="predicted"/>
<organism evidence="2 3">
    <name type="scientific">Cyanophage P-TIM40</name>
    <dbReference type="NCBI Taxonomy" id="1589733"/>
    <lineage>
        <taxon>Viruses</taxon>
        <taxon>Duplodnaviria</taxon>
        <taxon>Heunggongvirae</taxon>
        <taxon>Uroviricota</taxon>
        <taxon>Caudoviricetes</taxon>
        <taxon>Pantevenvirales</taxon>
        <taxon>Kyanoviridae</taxon>
        <taxon>Libanvirus</taxon>
        <taxon>Libanvirus ptim40</taxon>
    </lineage>
</organism>
<accession>A0A0C5AE05</accession>
<dbReference type="GeneID" id="26516685"/>
<evidence type="ECO:0000256" key="1">
    <source>
        <dbReference type="SAM" id="Phobius"/>
    </source>
</evidence>
<keyword evidence="3" id="KW-1185">Reference proteome</keyword>
<feature type="transmembrane region" description="Helical" evidence="1">
    <location>
        <begin position="6"/>
        <end position="26"/>
    </location>
</feature>
<sequence>MDYDNSIILIKIIQGFTVGLFAHFVLKVVFDLFDINNDDDDDDPEGGIMVPAYAPM</sequence>
<reference evidence="2 3" key="1">
    <citation type="submission" date="2014-11" db="EMBL/GenBank/DDBJ databases">
        <authorList>
            <person name="Fedida A."/>
            <person name="Lindell D."/>
        </authorList>
    </citation>
    <scope>NUCLEOTIDE SEQUENCE [LARGE SCALE GENOMIC DNA]</scope>
</reference>
<dbReference type="RefSeq" id="YP_009188215.1">
    <property type="nucleotide sequence ID" value="NC_028663.1"/>
</dbReference>
<dbReference type="KEGG" id="vg:26516685"/>
<protein>
    <submittedName>
        <fullName evidence="2">Uncharacterized protein</fullName>
    </submittedName>
</protein>
<name>A0A0C5AE05_9CAUD</name>
<evidence type="ECO:0000313" key="3">
    <source>
        <dbReference type="Proteomes" id="UP000032135"/>
    </source>
</evidence>
<dbReference type="EMBL" id="KP211958">
    <property type="protein sequence ID" value="AJK27567.1"/>
    <property type="molecule type" value="Genomic_DNA"/>
</dbReference>
<keyword evidence="1" id="KW-1133">Transmembrane helix</keyword>
<keyword evidence="1" id="KW-0812">Transmembrane</keyword>
<evidence type="ECO:0000313" key="2">
    <source>
        <dbReference type="EMBL" id="AJK27567.1"/>
    </source>
</evidence>
<keyword evidence="1" id="KW-0472">Membrane</keyword>
<dbReference type="Proteomes" id="UP000032135">
    <property type="component" value="Segment"/>
</dbReference>